<dbReference type="InterPro" id="IPR000172">
    <property type="entry name" value="GMC_OxRdtase_N"/>
</dbReference>
<keyword evidence="4" id="KW-0285">Flavoprotein</keyword>
<name>A0A2S8BF84_9MYCO</name>
<dbReference type="EC" id="1.1.3.6" evidence="16"/>
<evidence type="ECO:0000256" key="1">
    <source>
        <dbReference type="ARBA" id="ARBA00001974"/>
    </source>
</evidence>
<evidence type="ECO:0000256" key="16">
    <source>
        <dbReference type="ARBA" id="ARBA00049723"/>
    </source>
</evidence>
<dbReference type="Proteomes" id="UP000238296">
    <property type="component" value="Unassembled WGS sequence"/>
</dbReference>
<dbReference type="Pfam" id="PF00732">
    <property type="entry name" value="GMC_oxred_N"/>
    <property type="match status" value="1"/>
</dbReference>
<dbReference type="GO" id="GO:0008203">
    <property type="term" value="P:cholesterol metabolic process"/>
    <property type="evidence" value="ECO:0007669"/>
    <property type="project" value="UniProtKB-KW"/>
</dbReference>
<evidence type="ECO:0000256" key="15">
    <source>
        <dbReference type="ARBA" id="ARBA00049645"/>
    </source>
</evidence>
<evidence type="ECO:0000256" key="14">
    <source>
        <dbReference type="ARBA" id="ARBA00038856"/>
    </source>
</evidence>
<evidence type="ECO:0000256" key="10">
    <source>
        <dbReference type="ARBA" id="ARBA00023098"/>
    </source>
</evidence>
<dbReference type="InterPro" id="IPR017896">
    <property type="entry name" value="4Fe4S_Fe-S-bd"/>
</dbReference>
<dbReference type="GO" id="GO:0046872">
    <property type="term" value="F:metal ion binding"/>
    <property type="evidence" value="ECO:0007669"/>
    <property type="project" value="UniProtKB-KW"/>
</dbReference>
<keyword evidence="5" id="KW-0479">Metal-binding</keyword>
<evidence type="ECO:0000313" key="21">
    <source>
        <dbReference type="EMBL" id="PQM45337.1"/>
    </source>
</evidence>
<evidence type="ECO:0000256" key="6">
    <source>
        <dbReference type="ARBA" id="ARBA00022827"/>
    </source>
</evidence>
<dbReference type="GO" id="GO:0051536">
    <property type="term" value="F:iron-sulfur cluster binding"/>
    <property type="evidence" value="ECO:0007669"/>
    <property type="project" value="UniProtKB-KW"/>
</dbReference>
<dbReference type="InterPro" id="IPR052542">
    <property type="entry name" value="Cholesterol_Oxidase"/>
</dbReference>
<feature type="domain" description="4Fe-4S ferredoxin-type" evidence="20">
    <location>
        <begin position="17"/>
        <end position="46"/>
    </location>
</feature>
<keyword evidence="9" id="KW-0411">Iron-sulfur</keyword>
<evidence type="ECO:0000256" key="11">
    <source>
        <dbReference type="ARBA" id="ARBA00023166"/>
    </source>
</evidence>
<keyword evidence="11" id="KW-1207">Sterol metabolism</keyword>
<evidence type="ECO:0000256" key="4">
    <source>
        <dbReference type="ARBA" id="ARBA00022630"/>
    </source>
</evidence>
<keyword evidence="10" id="KW-0443">Lipid metabolism</keyword>
<comment type="cofactor">
    <cofactor evidence="1">
        <name>FAD</name>
        <dbReference type="ChEBI" id="CHEBI:57692"/>
    </cofactor>
</comment>
<evidence type="ECO:0000259" key="20">
    <source>
        <dbReference type="PROSITE" id="PS51379"/>
    </source>
</evidence>
<protein>
    <recommendedName>
        <fullName evidence="17">Cholesterol oxidase</fullName>
        <ecNumber evidence="16">1.1.3.6</ecNumber>
        <ecNumber evidence="14">5.3.3.1</ecNumber>
    </recommendedName>
    <alternativeName>
        <fullName evidence="18">Cholesterol isomerase</fullName>
    </alternativeName>
</protein>
<keyword evidence="6" id="KW-0274">FAD</keyword>
<evidence type="ECO:0000313" key="22">
    <source>
        <dbReference type="Proteomes" id="UP000238296"/>
    </source>
</evidence>
<dbReference type="PANTHER" id="PTHR47470">
    <property type="entry name" value="CHOLESTEROL OXIDASE"/>
    <property type="match status" value="1"/>
</dbReference>
<sequence>MFFGDEPGKTVDDPYFGGAGPDRAGCIGCAQCFTGCPHNAKNTTETNYLYLAEHAGAQIHPLTMVTDVRPLDDGYAVATVRTGRWLRKQRREFTARQVVFAAASLGTQRLLHQLRDSGSLPRLSPRLGELTRTNSEEVPVVFAPDRDDFAQGIAITSSIHPETNTHVEVCRYGKGSNLLSMMGTHLIDGGPWRFARLVLTILRRPGLLVRGLFPRHASEHSIIVLVMQSLDNSLTTYRKRGLFGTRMTAKQGVGQPNPDWIPMAHEVARRMAEKVGGFAGGTYLDALNIPLTAHFIGGCPIGDSPQTGVIDPYQRLYGHPGLHVLDGSAITANLGVNPSFTITAQAERAMAFWPNNGDPDPRPPLGAPYQRILPVPPQHPTVPDTAPGALRLPLTPA</sequence>
<dbReference type="Gene3D" id="3.50.50.60">
    <property type="entry name" value="FAD/NAD(P)-binding domain"/>
    <property type="match status" value="2"/>
</dbReference>
<evidence type="ECO:0000256" key="12">
    <source>
        <dbReference type="ARBA" id="ARBA00023221"/>
    </source>
</evidence>
<evidence type="ECO:0000256" key="8">
    <source>
        <dbReference type="ARBA" id="ARBA00023004"/>
    </source>
</evidence>
<keyword evidence="7 21" id="KW-0560">Oxidoreductase</keyword>
<dbReference type="EMBL" id="PPEA01000653">
    <property type="protein sequence ID" value="PQM45337.1"/>
    <property type="molecule type" value="Genomic_DNA"/>
</dbReference>
<gene>
    <name evidence="21" type="primary">choD_3</name>
    <name evidence="21" type="ORF">C1Y40_04515</name>
</gene>
<dbReference type="InterPro" id="IPR017900">
    <property type="entry name" value="4Fe4S_Fe_S_CS"/>
</dbReference>
<dbReference type="InterPro" id="IPR036188">
    <property type="entry name" value="FAD/NAD-bd_sf"/>
</dbReference>
<dbReference type="PROSITE" id="PS51379">
    <property type="entry name" value="4FE4S_FER_2"/>
    <property type="match status" value="1"/>
</dbReference>
<keyword evidence="8" id="KW-0408">Iron</keyword>
<evidence type="ECO:0000256" key="9">
    <source>
        <dbReference type="ARBA" id="ARBA00023014"/>
    </source>
</evidence>
<evidence type="ECO:0000256" key="13">
    <source>
        <dbReference type="ARBA" id="ARBA00023235"/>
    </source>
</evidence>
<dbReference type="InterPro" id="IPR007867">
    <property type="entry name" value="GMC_OxRtase_C"/>
</dbReference>
<feature type="region of interest" description="Disordered" evidence="19">
    <location>
        <begin position="354"/>
        <end position="397"/>
    </location>
</feature>
<evidence type="ECO:0000256" key="19">
    <source>
        <dbReference type="SAM" id="MobiDB-lite"/>
    </source>
</evidence>
<keyword evidence="12" id="KW-0753">Steroid metabolism</keyword>
<evidence type="ECO:0000256" key="5">
    <source>
        <dbReference type="ARBA" id="ARBA00022723"/>
    </source>
</evidence>
<proteinExistence type="inferred from homology"/>
<dbReference type="Pfam" id="PF05199">
    <property type="entry name" value="GMC_oxred_C"/>
    <property type="match status" value="1"/>
</dbReference>
<comment type="pathway">
    <text evidence="15">Steroid metabolism; cholesterol degradation.</text>
</comment>
<dbReference type="GO" id="GO:0004769">
    <property type="term" value="F:steroid Delta-isomerase activity"/>
    <property type="evidence" value="ECO:0007669"/>
    <property type="project" value="UniProtKB-EC"/>
</dbReference>
<dbReference type="EC" id="5.3.3.1" evidence="14"/>
<keyword evidence="3" id="KW-0153">Cholesterol metabolism</keyword>
<dbReference type="PANTHER" id="PTHR47470:SF1">
    <property type="entry name" value="FAD-DEPENDENT OXIDOREDUCTASE 2 FAD BINDING DOMAIN-CONTAINING PROTEIN"/>
    <property type="match status" value="1"/>
</dbReference>
<dbReference type="AlphaFoldDB" id="A0A2S8BF84"/>
<evidence type="ECO:0000256" key="7">
    <source>
        <dbReference type="ARBA" id="ARBA00023002"/>
    </source>
</evidence>
<organism evidence="21 22">
    <name type="scientific">Mycobacterium talmoniae</name>
    <dbReference type="NCBI Taxonomy" id="1858794"/>
    <lineage>
        <taxon>Bacteria</taxon>
        <taxon>Bacillati</taxon>
        <taxon>Actinomycetota</taxon>
        <taxon>Actinomycetes</taxon>
        <taxon>Mycobacteriales</taxon>
        <taxon>Mycobacteriaceae</taxon>
        <taxon>Mycobacterium</taxon>
    </lineage>
</organism>
<dbReference type="GO" id="GO:0050660">
    <property type="term" value="F:flavin adenine dinucleotide binding"/>
    <property type="evidence" value="ECO:0007669"/>
    <property type="project" value="InterPro"/>
</dbReference>
<reference evidence="21 22" key="1">
    <citation type="journal article" date="2017" name="Int. J. Syst. Evol. Microbiol.">
        <title>Mycobacterium talmoniae sp. nov., a slowly growing mycobacterium isolated from human respiratory samples.</title>
        <authorList>
            <person name="Davidson R.M."/>
            <person name="DeGroote M.A."/>
            <person name="Marola J.L."/>
            <person name="Buss S."/>
            <person name="Jones V."/>
            <person name="McNeil M.R."/>
            <person name="Freifeld A.G."/>
            <person name="Elaine Epperson L."/>
            <person name="Hasan N.A."/>
            <person name="Jackson M."/>
            <person name="Iwen P.C."/>
            <person name="Salfinger M."/>
            <person name="Strong M."/>
        </authorList>
    </citation>
    <scope>NUCLEOTIDE SEQUENCE [LARGE SCALE GENOMIC DNA]</scope>
    <source>
        <strain evidence="21 22">ATCC BAA-2683</strain>
    </source>
</reference>
<dbReference type="PROSITE" id="PS00198">
    <property type="entry name" value="4FE4S_FER_1"/>
    <property type="match status" value="1"/>
</dbReference>
<evidence type="ECO:0000256" key="3">
    <source>
        <dbReference type="ARBA" id="ARBA00022548"/>
    </source>
</evidence>
<dbReference type="SUPFAM" id="SSF51905">
    <property type="entry name" value="FAD/NAD(P)-binding domain"/>
    <property type="match status" value="1"/>
</dbReference>
<accession>A0A2S8BF84</accession>
<comment type="caution">
    <text evidence="21">The sequence shown here is derived from an EMBL/GenBank/DDBJ whole genome shotgun (WGS) entry which is preliminary data.</text>
</comment>
<dbReference type="GO" id="GO:0016995">
    <property type="term" value="F:cholesterol oxidase activity"/>
    <property type="evidence" value="ECO:0007669"/>
    <property type="project" value="UniProtKB-EC"/>
</dbReference>
<comment type="similarity">
    <text evidence="2">Belongs to the GMC oxidoreductase family.</text>
</comment>
<evidence type="ECO:0000256" key="17">
    <source>
        <dbReference type="ARBA" id="ARBA00049744"/>
    </source>
</evidence>
<keyword evidence="13" id="KW-0413">Isomerase</keyword>
<evidence type="ECO:0000256" key="2">
    <source>
        <dbReference type="ARBA" id="ARBA00010790"/>
    </source>
</evidence>
<evidence type="ECO:0000256" key="18">
    <source>
        <dbReference type="ARBA" id="ARBA00049778"/>
    </source>
</evidence>